<dbReference type="AlphaFoldDB" id="A0AAV6ULU7"/>
<accession>A0AAV6ULU7</accession>
<keyword evidence="3" id="KW-1185">Reference proteome</keyword>
<comment type="caution">
    <text evidence="2">The sequence shown here is derived from an EMBL/GenBank/DDBJ whole genome shotgun (WGS) entry which is preliminary data.</text>
</comment>
<name>A0AAV6ULU7_9ARAC</name>
<evidence type="ECO:0000313" key="3">
    <source>
        <dbReference type="Proteomes" id="UP000827092"/>
    </source>
</evidence>
<organism evidence="2 3">
    <name type="scientific">Oedothorax gibbosus</name>
    <dbReference type="NCBI Taxonomy" id="931172"/>
    <lineage>
        <taxon>Eukaryota</taxon>
        <taxon>Metazoa</taxon>
        <taxon>Ecdysozoa</taxon>
        <taxon>Arthropoda</taxon>
        <taxon>Chelicerata</taxon>
        <taxon>Arachnida</taxon>
        <taxon>Araneae</taxon>
        <taxon>Araneomorphae</taxon>
        <taxon>Entelegynae</taxon>
        <taxon>Araneoidea</taxon>
        <taxon>Linyphiidae</taxon>
        <taxon>Erigoninae</taxon>
        <taxon>Oedothorax</taxon>
    </lineage>
</organism>
<evidence type="ECO:0000256" key="1">
    <source>
        <dbReference type="SAM" id="MobiDB-lite"/>
    </source>
</evidence>
<feature type="compositionally biased region" description="Low complexity" evidence="1">
    <location>
        <begin position="62"/>
        <end position="79"/>
    </location>
</feature>
<reference evidence="2 3" key="1">
    <citation type="journal article" date="2022" name="Nat. Ecol. Evol.">
        <title>A masculinizing supergene underlies an exaggerated male reproductive morph in a spider.</title>
        <authorList>
            <person name="Hendrickx F."/>
            <person name="De Corte Z."/>
            <person name="Sonet G."/>
            <person name="Van Belleghem S.M."/>
            <person name="Kostlbacher S."/>
            <person name="Vangestel C."/>
        </authorList>
    </citation>
    <scope>NUCLEOTIDE SEQUENCE [LARGE SCALE GENOMIC DNA]</scope>
    <source>
        <strain evidence="2">W744_W776</strain>
    </source>
</reference>
<protein>
    <submittedName>
        <fullName evidence="2">Uncharacterized protein</fullName>
    </submittedName>
</protein>
<sequence>MTEEVPCRSRLSNGMTSCRAARCPRRSDKEERRKSAAGRGRCHGDTRGFAIPRPTHARSDRPPTTTTHDPTTSAFATTF</sequence>
<gene>
    <name evidence="2" type="ORF">JTE90_005215</name>
</gene>
<evidence type="ECO:0000313" key="2">
    <source>
        <dbReference type="EMBL" id="KAG8184601.1"/>
    </source>
</evidence>
<proteinExistence type="predicted"/>
<feature type="region of interest" description="Disordered" evidence="1">
    <location>
        <begin position="1"/>
        <end position="79"/>
    </location>
</feature>
<dbReference type="Proteomes" id="UP000827092">
    <property type="component" value="Unassembled WGS sequence"/>
</dbReference>
<dbReference type="EMBL" id="JAFNEN010000368">
    <property type="protein sequence ID" value="KAG8184601.1"/>
    <property type="molecule type" value="Genomic_DNA"/>
</dbReference>
<feature type="compositionally biased region" description="Basic and acidic residues" evidence="1">
    <location>
        <begin position="25"/>
        <end position="34"/>
    </location>
</feature>